<feature type="transmembrane region" description="Helical" evidence="2">
    <location>
        <begin position="233"/>
        <end position="266"/>
    </location>
</feature>
<evidence type="ECO:0000256" key="1">
    <source>
        <dbReference type="SAM" id="MobiDB-lite"/>
    </source>
</evidence>
<feature type="region of interest" description="Disordered" evidence="1">
    <location>
        <begin position="75"/>
        <end position="100"/>
    </location>
</feature>
<name>A0A7J7C8Y5_TRIWF</name>
<accession>A0A7J7C8Y5</accession>
<feature type="region of interest" description="Disordered" evidence="1">
    <location>
        <begin position="190"/>
        <end position="212"/>
    </location>
</feature>
<feature type="compositionally biased region" description="Low complexity" evidence="1">
    <location>
        <begin position="161"/>
        <end position="173"/>
    </location>
</feature>
<feature type="compositionally biased region" description="Basic and acidic residues" evidence="1">
    <location>
        <begin position="9"/>
        <end position="20"/>
    </location>
</feature>
<dbReference type="OrthoDB" id="1886721at2759"/>
<dbReference type="InterPro" id="IPR040411">
    <property type="entry name" value="At5g23160-like"/>
</dbReference>
<feature type="compositionally biased region" description="Polar residues" evidence="1">
    <location>
        <begin position="76"/>
        <end position="89"/>
    </location>
</feature>
<dbReference type="AlphaFoldDB" id="A0A7J7C8Y5"/>
<dbReference type="PANTHER" id="PTHR34379:SF6">
    <property type="entry name" value="PROTEIN 3F"/>
    <property type="match status" value="1"/>
</dbReference>
<keyword evidence="2" id="KW-0812">Transmembrane</keyword>
<gene>
    <name evidence="3" type="ORF">HS088_TW19G00203</name>
</gene>
<comment type="caution">
    <text evidence="3">The sequence shown here is derived from an EMBL/GenBank/DDBJ whole genome shotgun (WGS) entry which is preliminary data.</text>
</comment>
<evidence type="ECO:0000256" key="2">
    <source>
        <dbReference type="SAM" id="Phobius"/>
    </source>
</evidence>
<evidence type="ECO:0000313" key="3">
    <source>
        <dbReference type="EMBL" id="KAF5730611.1"/>
    </source>
</evidence>
<keyword evidence="2" id="KW-0472">Membrane</keyword>
<keyword evidence="2" id="KW-1133">Transmembrane helix</keyword>
<feature type="compositionally biased region" description="Low complexity" evidence="1">
    <location>
        <begin position="190"/>
        <end position="211"/>
    </location>
</feature>
<proteinExistence type="predicted"/>
<evidence type="ECO:0000313" key="4">
    <source>
        <dbReference type="Proteomes" id="UP000593562"/>
    </source>
</evidence>
<keyword evidence="4" id="KW-1185">Reference proteome</keyword>
<dbReference type="InParanoid" id="A0A7J7C8Y5"/>
<feature type="compositionally biased region" description="Basic and acidic residues" evidence="1">
    <location>
        <begin position="130"/>
        <end position="144"/>
    </location>
</feature>
<dbReference type="PANTHER" id="PTHR34379">
    <property type="entry name" value="OS07G0553800 PROTEIN"/>
    <property type="match status" value="1"/>
</dbReference>
<dbReference type="EMBL" id="JAAARO010000019">
    <property type="protein sequence ID" value="KAF5730611.1"/>
    <property type="molecule type" value="Genomic_DNA"/>
</dbReference>
<organism evidence="3 4">
    <name type="scientific">Tripterygium wilfordii</name>
    <name type="common">Thunder God vine</name>
    <dbReference type="NCBI Taxonomy" id="458696"/>
    <lineage>
        <taxon>Eukaryota</taxon>
        <taxon>Viridiplantae</taxon>
        <taxon>Streptophyta</taxon>
        <taxon>Embryophyta</taxon>
        <taxon>Tracheophyta</taxon>
        <taxon>Spermatophyta</taxon>
        <taxon>Magnoliopsida</taxon>
        <taxon>eudicotyledons</taxon>
        <taxon>Gunneridae</taxon>
        <taxon>Pentapetalae</taxon>
        <taxon>rosids</taxon>
        <taxon>fabids</taxon>
        <taxon>Celastrales</taxon>
        <taxon>Celastraceae</taxon>
        <taxon>Tripterygium</taxon>
    </lineage>
</organism>
<dbReference type="Proteomes" id="UP000593562">
    <property type="component" value="Unassembled WGS sequence"/>
</dbReference>
<sequence length="306" mass="34306">MQSTNLETTNKEEKRSERNPQRKRKKKIKNAFFLCFQPVTMDGPVNPDSGLGDGNLGFKCISVKDKDGGVVFTNILPDSSSPSMDNKSASADAATPRKKRLGHRSFSRVLKALLFEASLVKKLRKRKLREKLNRSHPESSEKTVKNSKPPLEISMSNNPESNTNGGRSSISNSSSSLRLSSVITSTTLCSSCGSSLSDRNNSNRSFRLSSSEQRKMKDNINNVQEQGKGYYGVNFGLCLVVLSLVVLVFWGKVCAIFCTSTWLFFVPRRSIRSEWRNEGASEFDSEQYKKKIIMQGLLERNRIRSL</sequence>
<feature type="region of interest" description="Disordered" evidence="1">
    <location>
        <begin position="128"/>
        <end position="173"/>
    </location>
</feature>
<feature type="region of interest" description="Disordered" evidence="1">
    <location>
        <begin position="1"/>
        <end position="25"/>
    </location>
</feature>
<reference evidence="3 4" key="1">
    <citation type="journal article" date="2020" name="Nat. Commun.">
        <title>Genome of Tripterygium wilfordii and identification of cytochrome P450 involved in triptolide biosynthesis.</title>
        <authorList>
            <person name="Tu L."/>
            <person name="Su P."/>
            <person name="Zhang Z."/>
            <person name="Gao L."/>
            <person name="Wang J."/>
            <person name="Hu T."/>
            <person name="Zhou J."/>
            <person name="Zhang Y."/>
            <person name="Zhao Y."/>
            <person name="Liu Y."/>
            <person name="Song Y."/>
            <person name="Tong Y."/>
            <person name="Lu Y."/>
            <person name="Yang J."/>
            <person name="Xu C."/>
            <person name="Jia M."/>
            <person name="Peters R.J."/>
            <person name="Huang L."/>
            <person name="Gao W."/>
        </authorList>
    </citation>
    <scope>NUCLEOTIDE SEQUENCE [LARGE SCALE GENOMIC DNA]</scope>
    <source>
        <strain evidence="4">cv. XIE 37</strain>
        <tissue evidence="3">Leaf</tissue>
    </source>
</reference>
<protein>
    <submittedName>
        <fullName evidence="3">Uncharacterized protein</fullName>
    </submittedName>
</protein>